<evidence type="ECO:0000313" key="1">
    <source>
        <dbReference type="EMBL" id="KAF7351620.1"/>
    </source>
</evidence>
<dbReference type="OrthoDB" id="3047605at2759"/>
<dbReference type="Proteomes" id="UP000623467">
    <property type="component" value="Unassembled WGS sequence"/>
</dbReference>
<accession>A0A8H6Y4P0</accession>
<dbReference type="EMBL" id="JACAZH010000013">
    <property type="protein sequence ID" value="KAF7351620.1"/>
    <property type="molecule type" value="Genomic_DNA"/>
</dbReference>
<comment type="caution">
    <text evidence="1">The sequence shown here is derived from an EMBL/GenBank/DDBJ whole genome shotgun (WGS) entry which is preliminary data.</text>
</comment>
<name>A0A8H6Y4P0_9AGAR</name>
<dbReference type="CDD" id="cd21037">
    <property type="entry name" value="MLKL_NTD"/>
    <property type="match status" value="1"/>
</dbReference>
<gene>
    <name evidence="1" type="ORF">MSAN_01594500</name>
</gene>
<reference evidence="1" key="1">
    <citation type="submission" date="2020-05" db="EMBL/GenBank/DDBJ databases">
        <title>Mycena genomes resolve the evolution of fungal bioluminescence.</title>
        <authorList>
            <person name="Tsai I.J."/>
        </authorList>
    </citation>
    <scope>NUCLEOTIDE SEQUENCE</scope>
    <source>
        <strain evidence="1">160909Yilan</strain>
    </source>
</reference>
<proteinExistence type="predicted"/>
<dbReference type="InterPro" id="IPR059179">
    <property type="entry name" value="MLKL-like_MCAfunc"/>
</dbReference>
<evidence type="ECO:0000313" key="2">
    <source>
        <dbReference type="Proteomes" id="UP000623467"/>
    </source>
</evidence>
<keyword evidence="2" id="KW-1185">Reference proteome</keyword>
<protein>
    <submittedName>
        <fullName evidence="1">NB-ARC domain-containing protein</fullName>
    </submittedName>
</protein>
<organism evidence="1 2">
    <name type="scientific">Mycena sanguinolenta</name>
    <dbReference type="NCBI Taxonomy" id="230812"/>
    <lineage>
        <taxon>Eukaryota</taxon>
        <taxon>Fungi</taxon>
        <taxon>Dikarya</taxon>
        <taxon>Basidiomycota</taxon>
        <taxon>Agaricomycotina</taxon>
        <taxon>Agaricomycetes</taxon>
        <taxon>Agaricomycetidae</taxon>
        <taxon>Agaricales</taxon>
        <taxon>Marasmiineae</taxon>
        <taxon>Mycenaceae</taxon>
        <taxon>Mycena</taxon>
    </lineage>
</organism>
<sequence length="206" mass="22414">MICSVSTTHGVLPPSLVADIAKFTQTVRNLNTFVVSQEGKGKIKQFLKQFNSAARLKTCRDEMDQFVTLFRVQAGASAMSGVTQLGKNLDQQHEDLLSLLANYPDLTNSDCISKTDTDSNFSNKSETSLSMLPPRPQIFRGRESELEQALSTLQLDSPRLAILGMGGIGFRGRRSCGPNQNKCSSVRGQALDVAKANASLAMLDKN</sequence>
<dbReference type="AlphaFoldDB" id="A0A8H6Y4P0"/>